<accession>A0A3M0M422</accession>
<sequence>MSQPHRTREIGLGVISILIGVALILGARGLGAIPGQDYGADTLPRVIAVFSICVGIAMLIQALRPRPAADSAPAADGGADWMRNINAWLRLAGGLALVIAYALFSPMTGFVIAGFVTVAGLALLMGVKPLYSVILGIVAAFVLRYVFADLLLVPLPRMSLPGLGG</sequence>
<dbReference type="RefSeq" id="WP_122113908.1">
    <property type="nucleotide sequence ID" value="NZ_QOKZ01000009.1"/>
</dbReference>
<name>A0A3M0M422_9RHOB</name>
<comment type="caution">
    <text evidence="3">The sequence shown here is derived from an EMBL/GenBank/DDBJ whole genome shotgun (WGS) entry which is preliminary data.</text>
</comment>
<keyword evidence="4" id="KW-1185">Reference proteome</keyword>
<organism evidence="3 4">
    <name type="scientific">Paracoccus alkanivorans</name>
    <dbReference type="NCBI Taxonomy" id="2116655"/>
    <lineage>
        <taxon>Bacteria</taxon>
        <taxon>Pseudomonadati</taxon>
        <taxon>Pseudomonadota</taxon>
        <taxon>Alphaproteobacteria</taxon>
        <taxon>Rhodobacterales</taxon>
        <taxon>Paracoccaceae</taxon>
        <taxon>Paracoccus</taxon>
    </lineage>
</organism>
<evidence type="ECO:0000259" key="2">
    <source>
        <dbReference type="Pfam" id="PF07331"/>
    </source>
</evidence>
<evidence type="ECO:0000256" key="1">
    <source>
        <dbReference type="SAM" id="Phobius"/>
    </source>
</evidence>
<evidence type="ECO:0000313" key="4">
    <source>
        <dbReference type="Proteomes" id="UP000273516"/>
    </source>
</evidence>
<feature type="transmembrane region" description="Helical" evidence="1">
    <location>
        <begin position="134"/>
        <end position="155"/>
    </location>
</feature>
<feature type="transmembrane region" description="Helical" evidence="1">
    <location>
        <begin position="12"/>
        <end position="31"/>
    </location>
</feature>
<feature type="transmembrane region" description="Helical" evidence="1">
    <location>
        <begin position="43"/>
        <end position="63"/>
    </location>
</feature>
<feature type="domain" description="DUF1468" evidence="2">
    <location>
        <begin position="13"/>
        <end position="156"/>
    </location>
</feature>
<feature type="transmembrane region" description="Helical" evidence="1">
    <location>
        <begin position="110"/>
        <end position="127"/>
    </location>
</feature>
<dbReference type="OrthoDB" id="6174504at2"/>
<gene>
    <name evidence="3" type="ORF">C9E81_18890</name>
</gene>
<keyword evidence="1" id="KW-0812">Transmembrane</keyword>
<keyword evidence="1" id="KW-0472">Membrane</keyword>
<keyword evidence="1" id="KW-1133">Transmembrane helix</keyword>
<proteinExistence type="predicted"/>
<dbReference type="AlphaFoldDB" id="A0A3M0M422"/>
<evidence type="ECO:0000313" key="3">
    <source>
        <dbReference type="EMBL" id="RMC32446.1"/>
    </source>
</evidence>
<dbReference type="Proteomes" id="UP000273516">
    <property type="component" value="Unassembled WGS sequence"/>
</dbReference>
<reference evidence="3 4" key="1">
    <citation type="submission" date="2018-07" db="EMBL/GenBank/DDBJ databases">
        <authorList>
            <person name="Zhang Y."/>
            <person name="Wang L."/>
            <person name="Ma S."/>
        </authorList>
    </citation>
    <scope>NUCLEOTIDE SEQUENCE [LARGE SCALE GENOMIC DNA]</scope>
    <source>
        <strain evidence="3 4">4-2</strain>
    </source>
</reference>
<feature type="transmembrane region" description="Helical" evidence="1">
    <location>
        <begin position="87"/>
        <end position="104"/>
    </location>
</feature>
<dbReference type="Pfam" id="PF07331">
    <property type="entry name" value="TctB"/>
    <property type="match status" value="1"/>
</dbReference>
<protein>
    <submittedName>
        <fullName evidence="3">Tripartite tricarboxylate transporter TctB family protein</fullName>
    </submittedName>
</protein>
<dbReference type="InterPro" id="IPR009936">
    <property type="entry name" value="DUF1468"/>
</dbReference>
<dbReference type="EMBL" id="QOKZ01000009">
    <property type="protein sequence ID" value="RMC32446.1"/>
    <property type="molecule type" value="Genomic_DNA"/>
</dbReference>